<accession>A0A974HTD4</accession>
<sequence>MEMSIPTYHWLDLILRYKTGTRKVEMFKMGDNVNLYQYEKCTKTRRNMKVGWPSWQRKLFIPIRQPRF</sequence>
<protein>
    <submittedName>
        <fullName evidence="1">Uncharacterized protein</fullName>
    </submittedName>
</protein>
<proteinExistence type="predicted"/>
<reference evidence="2" key="1">
    <citation type="journal article" date="2016" name="Nature">
        <title>Genome evolution in the allotetraploid frog Xenopus laevis.</title>
        <authorList>
            <person name="Session A.M."/>
            <person name="Uno Y."/>
            <person name="Kwon T."/>
            <person name="Chapman J.A."/>
            <person name="Toyoda A."/>
            <person name="Takahashi S."/>
            <person name="Fukui A."/>
            <person name="Hikosaka A."/>
            <person name="Suzuki A."/>
            <person name="Kondo M."/>
            <person name="van Heeringen S.J."/>
            <person name="Quigley I."/>
            <person name="Heinz S."/>
            <person name="Ogino H."/>
            <person name="Ochi H."/>
            <person name="Hellsten U."/>
            <person name="Lyons J.B."/>
            <person name="Simakov O."/>
            <person name="Putnam N."/>
            <person name="Stites J."/>
            <person name="Kuroki Y."/>
            <person name="Tanaka T."/>
            <person name="Michiue T."/>
            <person name="Watanabe M."/>
            <person name="Bogdanovic O."/>
            <person name="Lister R."/>
            <person name="Georgiou G."/>
            <person name="Paranjpe S.S."/>
            <person name="van Kruijsbergen I."/>
            <person name="Shu S."/>
            <person name="Carlson J."/>
            <person name="Kinoshita T."/>
            <person name="Ohta Y."/>
            <person name="Mawaribuchi S."/>
            <person name="Jenkins J."/>
            <person name="Grimwood J."/>
            <person name="Schmutz J."/>
            <person name="Mitros T."/>
            <person name="Mozaffari S.V."/>
            <person name="Suzuki Y."/>
            <person name="Haramoto Y."/>
            <person name="Yamamoto T.S."/>
            <person name="Takagi C."/>
            <person name="Heald R."/>
            <person name="Miller K."/>
            <person name="Haudenschild C."/>
            <person name="Kitzman J."/>
            <person name="Nakayama T."/>
            <person name="Izutsu Y."/>
            <person name="Robert J."/>
            <person name="Fortriede J."/>
            <person name="Burns K."/>
            <person name="Lotay V."/>
            <person name="Karimi K."/>
            <person name="Yasuoka Y."/>
            <person name="Dichmann D.S."/>
            <person name="Flajnik M.F."/>
            <person name="Houston D.W."/>
            <person name="Shendure J."/>
            <person name="DuPasquier L."/>
            <person name="Vize P.D."/>
            <person name="Zorn A.M."/>
            <person name="Ito M."/>
            <person name="Marcotte E.M."/>
            <person name="Wallingford J.B."/>
            <person name="Ito Y."/>
            <person name="Asashima M."/>
            <person name="Ueno N."/>
            <person name="Matsuda Y."/>
            <person name="Veenstra G.J."/>
            <person name="Fujiyama A."/>
            <person name="Harland R.M."/>
            <person name="Taira M."/>
            <person name="Rokhsar D.S."/>
        </authorList>
    </citation>
    <scope>NUCLEOTIDE SEQUENCE [LARGE SCALE GENOMIC DNA]</scope>
    <source>
        <strain evidence="2">J</strain>
    </source>
</reference>
<dbReference type="AlphaFoldDB" id="A0A974HTD4"/>
<evidence type="ECO:0000313" key="1">
    <source>
        <dbReference type="EMBL" id="OCT89236.1"/>
    </source>
</evidence>
<evidence type="ECO:0000313" key="2">
    <source>
        <dbReference type="Proteomes" id="UP000694892"/>
    </source>
</evidence>
<dbReference type="EMBL" id="CM004470">
    <property type="protein sequence ID" value="OCT89236.1"/>
    <property type="molecule type" value="Genomic_DNA"/>
</dbReference>
<name>A0A974HTD4_XENLA</name>
<organism evidence="1 2">
    <name type="scientific">Xenopus laevis</name>
    <name type="common">African clawed frog</name>
    <dbReference type="NCBI Taxonomy" id="8355"/>
    <lineage>
        <taxon>Eukaryota</taxon>
        <taxon>Metazoa</taxon>
        <taxon>Chordata</taxon>
        <taxon>Craniata</taxon>
        <taxon>Vertebrata</taxon>
        <taxon>Euteleostomi</taxon>
        <taxon>Amphibia</taxon>
        <taxon>Batrachia</taxon>
        <taxon>Anura</taxon>
        <taxon>Pipoidea</taxon>
        <taxon>Pipidae</taxon>
        <taxon>Xenopodinae</taxon>
        <taxon>Xenopus</taxon>
        <taxon>Xenopus</taxon>
    </lineage>
</organism>
<gene>
    <name evidence="1" type="ORF">XELAEV_18017854mg</name>
</gene>
<dbReference type="Proteomes" id="UP000694892">
    <property type="component" value="Chromosome 3L"/>
</dbReference>